<evidence type="ECO:0000313" key="4">
    <source>
        <dbReference type="Proteomes" id="UP000184073"/>
    </source>
</evidence>
<dbReference type="GeneID" id="63727268"/>
<keyword evidence="2" id="KW-1133">Transmembrane helix</keyword>
<dbReference type="RefSeq" id="XP_040664985.1">
    <property type="nucleotide sequence ID" value="XM_040811757.1"/>
</dbReference>
<keyword evidence="4" id="KW-1185">Reference proteome</keyword>
<sequence>MSCQTNHGILSALNLIELRPTAGTPGNTDTPRQQLTYRPMWATILLGSFSACLDGIWLYILKRPRSALNEPNLSINPSNDPQYDPYHVRSEPI</sequence>
<dbReference type="VEuPathDB" id="FungiDB:ASPVEDRAFT_38689"/>
<feature type="region of interest" description="Disordered" evidence="1">
    <location>
        <begin position="69"/>
        <end position="93"/>
    </location>
</feature>
<evidence type="ECO:0000256" key="1">
    <source>
        <dbReference type="SAM" id="MobiDB-lite"/>
    </source>
</evidence>
<proteinExistence type="predicted"/>
<accession>A0A1L9PCL8</accession>
<keyword evidence="2" id="KW-0812">Transmembrane</keyword>
<protein>
    <submittedName>
        <fullName evidence="3">Uncharacterized protein</fullName>
    </submittedName>
</protein>
<keyword evidence="2" id="KW-0472">Membrane</keyword>
<name>A0A1L9PCL8_ASPVE</name>
<dbReference type="AlphaFoldDB" id="A0A1L9PCL8"/>
<feature type="transmembrane region" description="Helical" evidence="2">
    <location>
        <begin position="40"/>
        <end position="61"/>
    </location>
</feature>
<feature type="compositionally biased region" description="Polar residues" evidence="1">
    <location>
        <begin position="69"/>
        <end position="81"/>
    </location>
</feature>
<evidence type="ECO:0000313" key="3">
    <source>
        <dbReference type="EMBL" id="OJI99222.1"/>
    </source>
</evidence>
<reference evidence="4" key="1">
    <citation type="journal article" date="2017" name="Genome Biol.">
        <title>Comparative genomics reveals high biological diversity and specific adaptations in the industrially and medically important fungal genus Aspergillus.</title>
        <authorList>
            <person name="de Vries R.P."/>
            <person name="Riley R."/>
            <person name="Wiebenga A."/>
            <person name="Aguilar-Osorio G."/>
            <person name="Amillis S."/>
            <person name="Uchima C.A."/>
            <person name="Anderluh G."/>
            <person name="Asadollahi M."/>
            <person name="Askin M."/>
            <person name="Barry K."/>
            <person name="Battaglia E."/>
            <person name="Bayram O."/>
            <person name="Benocci T."/>
            <person name="Braus-Stromeyer S.A."/>
            <person name="Caldana C."/>
            <person name="Canovas D."/>
            <person name="Cerqueira G.C."/>
            <person name="Chen F."/>
            <person name="Chen W."/>
            <person name="Choi C."/>
            <person name="Clum A."/>
            <person name="Dos Santos R.A."/>
            <person name="Damasio A.R."/>
            <person name="Diallinas G."/>
            <person name="Emri T."/>
            <person name="Fekete E."/>
            <person name="Flipphi M."/>
            <person name="Freyberg S."/>
            <person name="Gallo A."/>
            <person name="Gournas C."/>
            <person name="Habgood R."/>
            <person name="Hainaut M."/>
            <person name="Harispe M.L."/>
            <person name="Henrissat B."/>
            <person name="Hilden K.S."/>
            <person name="Hope R."/>
            <person name="Hossain A."/>
            <person name="Karabika E."/>
            <person name="Karaffa L."/>
            <person name="Karanyi Z."/>
            <person name="Krasevec N."/>
            <person name="Kuo A."/>
            <person name="Kusch H."/>
            <person name="LaButti K."/>
            <person name="Lagendijk E.L."/>
            <person name="Lapidus A."/>
            <person name="Levasseur A."/>
            <person name="Lindquist E."/>
            <person name="Lipzen A."/>
            <person name="Logrieco A.F."/>
            <person name="MacCabe A."/>
            <person name="Maekelae M.R."/>
            <person name="Malavazi I."/>
            <person name="Melin P."/>
            <person name="Meyer V."/>
            <person name="Mielnichuk N."/>
            <person name="Miskei M."/>
            <person name="Molnar A.P."/>
            <person name="Mule G."/>
            <person name="Ngan C.Y."/>
            <person name="Orejas M."/>
            <person name="Orosz E."/>
            <person name="Ouedraogo J.P."/>
            <person name="Overkamp K.M."/>
            <person name="Park H.-S."/>
            <person name="Perrone G."/>
            <person name="Piumi F."/>
            <person name="Punt P.J."/>
            <person name="Ram A.F."/>
            <person name="Ramon A."/>
            <person name="Rauscher S."/>
            <person name="Record E."/>
            <person name="Riano-Pachon D.M."/>
            <person name="Robert V."/>
            <person name="Roehrig J."/>
            <person name="Ruller R."/>
            <person name="Salamov A."/>
            <person name="Salih N.S."/>
            <person name="Samson R.A."/>
            <person name="Sandor E."/>
            <person name="Sanguinetti M."/>
            <person name="Schuetze T."/>
            <person name="Sepcic K."/>
            <person name="Shelest E."/>
            <person name="Sherlock G."/>
            <person name="Sophianopoulou V."/>
            <person name="Squina F.M."/>
            <person name="Sun H."/>
            <person name="Susca A."/>
            <person name="Todd R.B."/>
            <person name="Tsang A."/>
            <person name="Unkles S.E."/>
            <person name="van de Wiele N."/>
            <person name="van Rossen-Uffink D."/>
            <person name="Oliveira J.V."/>
            <person name="Vesth T.C."/>
            <person name="Visser J."/>
            <person name="Yu J.-H."/>
            <person name="Zhou M."/>
            <person name="Andersen M.R."/>
            <person name="Archer D.B."/>
            <person name="Baker S.E."/>
            <person name="Benoit I."/>
            <person name="Brakhage A.A."/>
            <person name="Braus G.H."/>
            <person name="Fischer R."/>
            <person name="Frisvad J.C."/>
            <person name="Goldman G.H."/>
            <person name="Houbraken J."/>
            <person name="Oakley B."/>
            <person name="Pocsi I."/>
            <person name="Scazzocchio C."/>
            <person name="Seiboth B."/>
            <person name="vanKuyk P.A."/>
            <person name="Wortman J."/>
            <person name="Dyer P.S."/>
            <person name="Grigoriev I.V."/>
        </authorList>
    </citation>
    <scope>NUCLEOTIDE SEQUENCE [LARGE SCALE GENOMIC DNA]</scope>
    <source>
        <strain evidence="4">CBS 583.65</strain>
    </source>
</reference>
<dbReference type="Proteomes" id="UP000184073">
    <property type="component" value="Unassembled WGS sequence"/>
</dbReference>
<organism evidence="3 4">
    <name type="scientific">Aspergillus versicolor CBS 583.65</name>
    <dbReference type="NCBI Taxonomy" id="1036611"/>
    <lineage>
        <taxon>Eukaryota</taxon>
        <taxon>Fungi</taxon>
        <taxon>Dikarya</taxon>
        <taxon>Ascomycota</taxon>
        <taxon>Pezizomycotina</taxon>
        <taxon>Eurotiomycetes</taxon>
        <taxon>Eurotiomycetidae</taxon>
        <taxon>Eurotiales</taxon>
        <taxon>Aspergillaceae</taxon>
        <taxon>Aspergillus</taxon>
        <taxon>Aspergillus subgen. Nidulantes</taxon>
    </lineage>
</organism>
<dbReference type="EMBL" id="KV878126">
    <property type="protein sequence ID" value="OJI99222.1"/>
    <property type="molecule type" value="Genomic_DNA"/>
</dbReference>
<evidence type="ECO:0000256" key="2">
    <source>
        <dbReference type="SAM" id="Phobius"/>
    </source>
</evidence>
<gene>
    <name evidence="3" type="ORF">ASPVEDRAFT_38689</name>
</gene>